<proteinExistence type="inferred from homology"/>
<keyword evidence="3 5" id="KW-0418">Kinase</keyword>
<dbReference type="Pfam" id="PF00294">
    <property type="entry name" value="PfkB"/>
    <property type="match status" value="1"/>
</dbReference>
<evidence type="ECO:0000313" key="5">
    <source>
        <dbReference type="EMBL" id="SDO14798.1"/>
    </source>
</evidence>
<accession>A0A1H0H6N2</accession>
<dbReference type="Proteomes" id="UP000198860">
    <property type="component" value="Unassembled WGS sequence"/>
</dbReference>
<dbReference type="PANTHER" id="PTHR43320:SF2">
    <property type="entry name" value="2-DEHYDRO-3-DEOXYGLUCONOKINASE_2-DEHYDRO-3-DEOXYGALACTONOKINASE"/>
    <property type="match status" value="1"/>
</dbReference>
<dbReference type="CDD" id="cd01166">
    <property type="entry name" value="KdgK"/>
    <property type="match status" value="1"/>
</dbReference>
<comment type="similarity">
    <text evidence="1">Belongs to the carbohydrate kinase PfkB family.</text>
</comment>
<sequence>MSRIVTLGEPLMRMTPPGFQRVKETKEFQATIGGAELNASVNLANFGHEVTFVSAVPDNDLGENVRKFLRERNVNDQWVKREEGRLGVYFVEEGYGPRSAKVTYDRTYSSFLQVAGQEWKWDAIFESCQLFHVSGITPALSSSLKEFTLQAVREARKRNVLISFDCNYRSKLWSEEEAKLAFEQILPYVDICFAGQKDFTHILNVGPEENFHPSLLKKYFREASQDYGISLFACTNREVIDSQSHQLQGFLFKNDQFIESQKHSIQVLDRIGGGDSFAAGILHGMLEGLDETSILDFGMASSILKHTVKGDHSSFSEDEVFEFMNAHLHDVVR</sequence>
<dbReference type="InterPro" id="IPR029056">
    <property type="entry name" value="Ribokinase-like"/>
</dbReference>
<dbReference type="STRING" id="240303.SAMN05421677_10371"/>
<dbReference type="RefSeq" id="WP_089651198.1">
    <property type="nucleotide sequence ID" value="NZ_FNIZ01000003.1"/>
</dbReference>
<organism evidence="5 6">
    <name type="scientific">Halobacillus aidingensis</name>
    <dbReference type="NCBI Taxonomy" id="240303"/>
    <lineage>
        <taxon>Bacteria</taxon>
        <taxon>Bacillati</taxon>
        <taxon>Bacillota</taxon>
        <taxon>Bacilli</taxon>
        <taxon>Bacillales</taxon>
        <taxon>Bacillaceae</taxon>
        <taxon>Halobacillus</taxon>
    </lineage>
</organism>
<dbReference type="SUPFAM" id="SSF53613">
    <property type="entry name" value="Ribokinase-like"/>
    <property type="match status" value="1"/>
</dbReference>
<feature type="domain" description="Carbohydrate kinase PfkB" evidence="4">
    <location>
        <begin position="5"/>
        <end position="314"/>
    </location>
</feature>
<dbReference type="OrthoDB" id="9813569at2"/>
<evidence type="ECO:0000256" key="1">
    <source>
        <dbReference type="ARBA" id="ARBA00010688"/>
    </source>
</evidence>
<gene>
    <name evidence="5" type="ORF">SAMN05421677_10371</name>
</gene>
<evidence type="ECO:0000259" key="4">
    <source>
        <dbReference type="Pfam" id="PF00294"/>
    </source>
</evidence>
<dbReference type="InterPro" id="IPR011611">
    <property type="entry name" value="PfkB_dom"/>
</dbReference>
<dbReference type="PANTHER" id="PTHR43320">
    <property type="entry name" value="SUGAR KINASE"/>
    <property type="match status" value="1"/>
</dbReference>
<evidence type="ECO:0000256" key="3">
    <source>
        <dbReference type="ARBA" id="ARBA00022777"/>
    </source>
</evidence>
<dbReference type="EMBL" id="FNIZ01000003">
    <property type="protein sequence ID" value="SDO14798.1"/>
    <property type="molecule type" value="Genomic_DNA"/>
</dbReference>
<dbReference type="GO" id="GO:0016301">
    <property type="term" value="F:kinase activity"/>
    <property type="evidence" value="ECO:0007669"/>
    <property type="project" value="UniProtKB-KW"/>
</dbReference>
<reference evidence="6" key="1">
    <citation type="submission" date="2016-10" db="EMBL/GenBank/DDBJ databases">
        <authorList>
            <person name="Varghese N."/>
            <person name="Submissions S."/>
        </authorList>
    </citation>
    <scope>NUCLEOTIDE SEQUENCE [LARGE SCALE GENOMIC DNA]</scope>
    <source>
        <strain evidence="6">CGMCC 1.3703</strain>
    </source>
</reference>
<name>A0A1H0H6N2_HALAD</name>
<protein>
    <submittedName>
        <fullName evidence="5">2-dehydro-3-deoxygluconokinase</fullName>
    </submittedName>
</protein>
<evidence type="ECO:0000313" key="6">
    <source>
        <dbReference type="Proteomes" id="UP000198860"/>
    </source>
</evidence>
<dbReference type="Gene3D" id="3.40.1190.20">
    <property type="match status" value="1"/>
</dbReference>
<dbReference type="AlphaFoldDB" id="A0A1H0H6N2"/>
<keyword evidence="6" id="KW-1185">Reference proteome</keyword>
<keyword evidence="2" id="KW-0808">Transferase</keyword>
<dbReference type="InterPro" id="IPR052700">
    <property type="entry name" value="Carb_kinase_PfkB-like"/>
</dbReference>
<evidence type="ECO:0000256" key="2">
    <source>
        <dbReference type="ARBA" id="ARBA00022679"/>
    </source>
</evidence>